<dbReference type="InterPro" id="IPR012337">
    <property type="entry name" value="RNaseH-like_sf"/>
</dbReference>
<reference evidence="2 3" key="1">
    <citation type="submission" date="2018-04" db="EMBL/GenBank/DDBJ databases">
        <title>Camelliibacillus theae gen. nov., sp. nov., isolated from Pu'er tea.</title>
        <authorList>
            <person name="Niu L."/>
        </authorList>
    </citation>
    <scope>NUCLEOTIDE SEQUENCE [LARGE SCALE GENOMIC DNA]</scope>
    <source>
        <strain evidence="2 3">T8</strain>
    </source>
</reference>
<dbReference type="NCBIfam" id="NF033559">
    <property type="entry name" value="transpos_IS1634"/>
    <property type="match status" value="1"/>
</dbReference>
<organism evidence="2 3">
    <name type="scientific">Pueribacillus theae</name>
    <dbReference type="NCBI Taxonomy" id="2171751"/>
    <lineage>
        <taxon>Bacteria</taxon>
        <taxon>Bacillati</taxon>
        <taxon>Bacillota</taxon>
        <taxon>Bacilli</taxon>
        <taxon>Bacillales</taxon>
        <taxon>Bacillaceae</taxon>
        <taxon>Pueribacillus</taxon>
    </lineage>
</organism>
<keyword evidence="3" id="KW-1185">Reference proteome</keyword>
<evidence type="ECO:0000313" key="2">
    <source>
        <dbReference type="EMBL" id="PWA04677.1"/>
    </source>
</evidence>
<dbReference type="OrthoDB" id="9767746at2"/>
<dbReference type="PANTHER" id="PTHR34614:SF2">
    <property type="entry name" value="TRANSPOSASE IS4-LIKE DOMAIN-CONTAINING PROTEIN"/>
    <property type="match status" value="1"/>
</dbReference>
<dbReference type="InterPro" id="IPR047654">
    <property type="entry name" value="IS1634_transpos"/>
</dbReference>
<evidence type="ECO:0000313" key="3">
    <source>
        <dbReference type="Proteomes" id="UP000245998"/>
    </source>
</evidence>
<dbReference type="InterPro" id="IPR002559">
    <property type="entry name" value="Transposase_11"/>
</dbReference>
<accession>A0A2U1JHS8</accession>
<dbReference type="Proteomes" id="UP000245998">
    <property type="component" value="Unassembled WGS sequence"/>
</dbReference>
<feature type="domain" description="Transposase IS4-like" evidence="1">
    <location>
        <begin position="230"/>
        <end position="497"/>
    </location>
</feature>
<proteinExistence type="predicted"/>
<dbReference type="GO" id="GO:0004803">
    <property type="term" value="F:transposase activity"/>
    <property type="evidence" value="ECO:0007669"/>
    <property type="project" value="InterPro"/>
</dbReference>
<sequence>MFLRKMKNKKTGRTYLSIVHSYRDKETKKTRSKTIKSLGYLDELEKEYDDPISYFEKEIAQMNKQQEEERSSISINLEKGQRIQVDETNRKNLGYAALSKIYHELGIHTFLINKQRHTKNDYDANSIMKLLVFARLLYPASKKKTYDNKELFFEKTDFSLDDLYRCLSFFNKHKDALQLWIHERIKEQHGRNTSLVYYDVTNYYFEIDEQDELRRKGVSKEHRPDPIVQMGLFMDTDGIPITYGLYSGNTLDKQTLIPMLGNIQRNFSLGKTIVVADKGMTTGDNIWYTLSAKNGYILSYSIRGANQKFKEYVLDQNDYRSIGDDFKIKSRLYPREITVTAKSGKKIKKTVDEKQVIFYSRKYALKAKADRAAALEKAKDLINNPSKYNRATAFGAAKYVKNLTFDSKTGEILNSAKQSLFFDEEKLRKEEELDGYYAILTSEYQESDERIVEIYRGLWKIEESFKVTKSDLESRPVYLSRQEHIEAHFLTCFVSLVIARLLEYRLKGKYSITTVLDSLRKASCSHIQENYYLFDHYDEVLSDIKKEMGIDLGKKCLSLGEIKKILGAVKKE</sequence>
<dbReference type="Pfam" id="PF01609">
    <property type="entry name" value="DDE_Tnp_1"/>
    <property type="match status" value="1"/>
</dbReference>
<dbReference type="AlphaFoldDB" id="A0A2U1JHS8"/>
<gene>
    <name evidence="2" type="ORF">DCC39_18720</name>
</gene>
<dbReference type="SUPFAM" id="SSF53098">
    <property type="entry name" value="Ribonuclease H-like"/>
    <property type="match status" value="1"/>
</dbReference>
<protein>
    <submittedName>
        <fullName evidence="2">IS1634 family transposase</fullName>
    </submittedName>
</protein>
<comment type="caution">
    <text evidence="2">The sequence shown here is derived from an EMBL/GenBank/DDBJ whole genome shotgun (WGS) entry which is preliminary data.</text>
</comment>
<name>A0A2U1JHS8_9BACI</name>
<dbReference type="EMBL" id="QCZG01000093">
    <property type="protein sequence ID" value="PWA04677.1"/>
    <property type="molecule type" value="Genomic_DNA"/>
</dbReference>
<evidence type="ECO:0000259" key="1">
    <source>
        <dbReference type="Pfam" id="PF01609"/>
    </source>
</evidence>
<dbReference type="GO" id="GO:0006313">
    <property type="term" value="P:DNA transposition"/>
    <property type="evidence" value="ECO:0007669"/>
    <property type="project" value="InterPro"/>
</dbReference>
<dbReference type="RefSeq" id="WP_116556395.1">
    <property type="nucleotide sequence ID" value="NZ_QCZG01000093.1"/>
</dbReference>
<dbReference type="PANTHER" id="PTHR34614">
    <property type="match status" value="1"/>
</dbReference>
<dbReference type="GO" id="GO:0003677">
    <property type="term" value="F:DNA binding"/>
    <property type="evidence" value="ECO:0007669"/>
    <property type="project" value="InterPro"/>
</dbReference>